<dbReference type="Pfam" id="PF04428">
    <property type="entry name" value="Choline_kin_N"/>
    <property type="match status" value="1"/>
</dbReference>
<organism evidence="4">
    <name type="scientific">Blastobotrys adeninivorans</name>
    <name type="common">Yeast</name>
    <name type="synonym">Arxula adeninivorans</name>
    <dbReference type="NCBI Taxonomy" id="409370"/>
    <lineage>
        <taxon>Eukaryota</taxon>
        <taxon>Fungi</taxon>
        <taxon>Dikarya</taxon>
        <taxon>Ascomycota</taxon>
        <taxon>Saccharomycotina</taxon>
        <taxon>Dipodascomycetes</taxon>
        <taxon>Dipodascales</taxon>
        <taxon>Trichomonascaceae</taxon>
        <taxon>Blastobotrys</taxon>
    </lineage>
</organism>
<dbReference type="Gene3D" id="3.30.200.20">
    <property type="entry name" value="Phosphorylase Kinase, domain 1"/>
    <property type="match status" value="1"/>
</dbReference>
<name>A0A060T9E8_BLAAD</name>
<dbReference type="InterPro" id="IPR007521">
    <property type="entry name" value="Choline_kin_N"/>
</dbReference>
<dbReference type="PhylomeDB" id="A0A060T9E8"/>
<evidence type="ECO:0000259" key="3">
    <source>
        <dbReference type="Pfam" id="PF04428"/>
    </source>
</evidence>
<evidence type="ECO:0000256" key="2">
    <source>
        <dbReference type="SAM" id="MobiDB-lite"/>
    </source>
</evidence>
<dbReference type="AlphaFoldDB" id="A0A060T9E8"/>
<dbReference type="Pfam" id="PF01633">
    <property type="entry name" value="Choline_kinase"/>
    <property type="match status" value="1"/>
</dbReference>
<dbReference type="PANTHER" id="PTHR22603:SF93">
    <property type="entry name" value="RE24176P"/>
    <property type="match status" value="1"/>
</dbReference>
<reference evidence="4" key="2">
    <citation type="submission" date="2014-06" db="EMBL/GenBank/DDBJ databases">
        <title>The complete genome of Blastobotrys (Arxula) adeninivorans LS3 - a yeast of biotechnological interest.</title>
        <authorList>
            <person name="Kunze G."/>
            <person name="Gaillardin C."/>
            <person name="Czernicka M."/>
            <person name="Durrens P."/>
            <person name="Martin T."/>
            <person name="Boer E."/>
            <person name="Gabaldon T."/>
            <person name="Cruz J."/>
            <person name="Talla E."/>
            <person name="Marck C."/>
            <person name="Goffeau A."/>
            <person name="Barbe V."/>
            <person name="Baret P."/>
            <person name="Baronian K."/>
            <person name="Beier S."/>
            <person name="Bleykasten C."/>
            <person name="Bode R."/>
            <person name="Casaregola S."/>
            <person name="Despons L."/>
            <person name="Fairhead C."/>
            <person name="Giersberg M."/>
            <person name="Gierski P."/>
            <person name="Hahnel U."/>
            <person name="Hartmann A."/>
            <person name="Jankowska D."/>
            <person name="Jubin C."/>
            <person name="Jung P."/>
            <person name="Lafontaine I."/>
            <person name="Leh-Louis V."/>
            <person name="Lemaire M."/>
            <person name="Marcet-Houben M."/>
            <person name="Mascher M."/>
            <person name="Morel G."/>
            <person name="Richard G.-F."/>
            <person name="Riechen J."/>
            <person name="Sacerdot C."/>
            <person name="Sarkar A."/>
            <person name="Savel G."/>
            <person name="Schacherer J."/>
            <person name="Sherman D."/>
            <person name="Straub M.-L."/>
            <person name="Stein N."/>
            <person name="Thierry A."/>
            <person name="Trautwein-Schult A."/>
            <person name="Westhof E."/>
            <person name="Worch S."/>
            <person name="Dujon B."/>
            <person name="Souciet J.-L."/>
            <person name="Wincker P."/>
            <person name="Scholz U."/>
            <person name="Neuveglise N."/>
        </authorList>
    </citation>
    <scope>NUCLEOTIDE SEQUENCE</scope>
    <source>
        <strain evidence="4">LS3</strain>
    </source>
</reference>
<dbReference type="EMBL" id="HG937693">
    <property type="protein sequence ID" value="CDP35522.1"/>
    <property type="molecule type" value="Genomic_DNA"/>
</dbReference>
<dbReference type="GO" id="GO:0004103">
    <property type="term" value="F:choline kinase activity"/>
    <property type="evidence" value="ECO:0007669"/>
    <property type="project" value="TreeGrafter"/>
</dbReference>
<dbReference type="InterPro" id="IPR011009">
    <property type="entry name" value="Kinase-like_dom_sf"/>
</dbReference>
<gene>
    <name evidence="4" type="ORF">GNLVRS02_ARAD1C37510g</name>
</gene>
<protein>
    <submittedName>
        <fullName evidence="4">ARAD1C37510p</fullName>
    </submittedName>
</protein>
<dbReference type="CDD" id="cd05157">
    <property type="entry name" value="ETNK_euk"/>
    <property type="match status" value="1"/>
</dbReference>
<dbReference type="GO" id="GO:0005737">
    <property type="term" value="C:cytoplasm"/>
    <property type="evidence" value="ECO:0007669"/>
    <property type="project" value="TreeGrafter"/>
</dbReference>
<dbReference type="Gene3D" id="3.90.1200.10">
    <property type="match status" value="1"/>
</dbReference>
<reference evidence="4" key="1">
    <citation type="submission" date="2014-02" db="EMBL/GenBank/DDBJ databases">
        <authorList>
            <person name="Genoscope - CEA"/>
        </authorList>
    </citation>
    <scope>NUCLEOTIDE SEQUENCE</scope>
    <source>
        <strain evidence="4">LS3</strain>
    </source>
</reference>
<feature type="domain" description="Choline kinase N-terminal" evidence="3">
    <location>
        <begin position="64"/>
        <end position="104"/>
    </location>
</feature>
<dbReference type="GO" id="GO:0004305">
    <property type="term" value="F:ethanolamine kinase activity"/>
    <property type="evidence" value="ECO:0007669"/>
    <property type="project" value="TreeGrafter"/>
</dbReference>
<proteinExistence type="inferred from homology"/>
<feature type="compositionally biased region" description="Low complexity" evidence="2">
    <location>
        <begin position="41"/>
        <end position="56"/>
    </location>
</feature>
<feature type="region of interest" description="Disordered" evidence="2">
    <location>
        <begin position="18"/>
        <end position="61"/>
    </location>
</feature>
<accession>A0A060T9E8</accession>
<sequence length="521" mass="60063">MTNDLNIPVEMKKVYLAHTPGHGDYHPHQKVGKRPTLGRRSSSFQSSGPESGSETPGGRRDMGLLVPNVRFFLDNKLPMSYFKQDVLRLIHSLRISQWKRVPMEAAEDLVIKRLSGALTNSIFVVEPPAYVKSAKTTPGIEYPYQAAHAYQSRPGKLLLRVYGAQSGNLIDRDEELAILERLSQKEIGPKLLGTFSNGRFEQYLEARPLTKNDLRDPDTSCQIAKRMRELHDNIPLHRSERNAGPAVWLNVDKWLSRAKQVLEACELKTPGTIERVLHSDFATFVNVTEKYRSWLYNQYGDWTRLCAQVVFCHNDTQYGNIMRFLPPPGSPLLRPQNEYRQLVVIDFEYSAPNTRGYEIANHFSEWMNDYHGEKPELLHLDKFPDKESQMRFINEYVEHAYDTFDEEEAMQRDIDQLVEEVRLWGPAPHLFWGIWAIIQAKVDPEADRLYREQMDATQGYKFSHENNSGSDEEGEDLSGADDSFDYFVYSSEKMAVFWNELIRLGVVDASEYKGPKKTIPY</sequence>
<dbReference type="SUPFAM" id="SSF56112">
    <property type="entry name" value="Protein kinase-like (PK-like)"/>
    <property type="match status" value="1"/>
</dbReference>
<dbReference type="GO" id="GO:0006646">
    <property type="term" value="P:phosphatidylethanolamine biosynthetic process"/>
    <property type="evidence" value="ECO:0007669"/>
    <property type="project" value="TreeGrafter"/>
</dbReference>
<feature type="compositionally biased region" description="Basic residues" evidence="2">
    <location>
        <begin position="28"/>
        <end position="37"/>
    </location>
</feature>
<evidence type="ECO:0000313" key="4">
    <source>
        <dbReference type="EMBL" id="CDP35522.1"/>
    </source>
</evidence>
<dbReference type="PANTHER" id="PTHR22603">
    <property type="entry name" value="CHOLINE/ETHANOALAMINE KINASE"/>
    <property type="match status" value="1"/>
</dbReference>
<evidence type="ECO:0000256" key="1">
    <source>
        <dbReference type="ARBA" id="ARBA00038211"/>
    </source>
</evidence>
<comment type="similarity">
    <text evidence="1">Belongs to the choline/ethanolamine kinase family.</text>
</comment>